<keyword evidence="1" id="KW-0472">Membrane</keyword>
<proteinExistence type="predicted"/>
<sequence length="282" mass="32749">MKEILNNYSLKISRFEIPKLYNFTKIVYICLFPIVCLSFIGMVVELFKGEEMNFLKFITYTVVCFGFEALLSLNNKLVKLAVDNIFLTDINFDKHISYYRYVAEHSVKSQQLFNNANCLLAIAQSLYYQGKFEESLDNLERINFEDKNFNKKFEIQLYTAYFKILSLIHADKTEEISHQIDMLATLKVRTNSQVARKTNVINIIKAIENLVLKKKSNDYFDATEPENKLARIMFSYYGALNAQLKGDEAGARSLFESIADENSELFYVQKAKKYLENTDISS</sequence>
<feature type="transmembrane region" description="Helical" evidence="1">
    <location>
        <begin position="54"/>
        <end position="73"/>
    </location>
</feature>
<keyword evidence="1" id="KW-0812">Transmembrane</keyword>
<evidence type="ECO:0000313" key="3">
    <source>
        <dbReference type="Proteomes" id="UP000267870"/>
    </source>
</evidence>
<protein>
    <recommendedName>
        <fullName evidence="4">Tetratricopeptide repeat protein</fullName>
    </recommendedName>
</protein>
<organism evidence="2 3">
    <name type="scientific">Streptococcus mitis</name>
    <dbReference type="NCBI Taxonomy" id="28037"/>
    <lineage>
        <taxon>Bacteria</taxon>
        <taxon>Bacillati</taxon>
        <taxon>Bacillota</taxon>
        <taxon>Bacilli</taxon>
        <taxon>Lactobacillales</taxon>
        <taxon>Streptococcaceae</taxon>
        <taxon>Streptococcus</taxon>
        <taxon>Streptococcus mitis group</taxon>
    </lineage>
</organism>
<keyword evidence="1" id="KW-1133">Transmembrane helix</keyword>
<evidence type="ECO:0000256" key="1">
    <source>
        <dbReference type="SAM" id="Phobius"/>
    </source>
</evidence>
<comment type="caution">
    <text evidence="2">The sequence shown here is derived from an EMBL/GenBank/DDBJ whole genome shotgun (WGS) entry which is preliminary data.</text>
</comment>
<dbReference type="AlphaFoldDB" id="A0A3R9KR95"/>
<accession>A0A3R9KR95</accession>
<dbReference type="Proteomes" id="UP000267870">
    <property type="component" value="Unassembled WGS sequence"/>
</dbReference>
<reference evidence="2 3" key="1">
    <citation type="submission" date="2018-11" db="EMBL/GenBank/DDBJ databases">
        <title>Species Designations Belie Phenotypic and Genotypic Heterogeneity in Oral Streptococci.</title>
        <authorList>
            <person name="Velsko I."/>
        </authorList>
    </citation>
    <scope>NUCLEOTIDE SEQUENCE [LARGE SCALE GENOMIC DNA]</scope>
    <source>
        <strain evidence="2 3">BCC55</strain>
    </source>
</reference>
<dbReference type="EMBL" id="RJNZ01000009">
    <property type="protein sequence ID" value="RSI91766.1"/>
    <property type="molecule type" value="Genomic_DNA"/>
</dbReference>
<evidence type="ECO:0008006" key="4">
    <source>
        <dbReference type="Google" id="ProtNLM"/>
    </source>
</evidence>
<name>A0A3R9KR95_STRMT</name>
<feature type="transmembrane region" description="Helical" evidence="1">
    <location>
        <begin position="26"/>
        <end position="47"/>
    </location>
</feature>
<evidence type="ECO:0000313" key="2">
    <source>
        <dbReference type="EMBL" id="RSI91766.1"/>
    </source>
</evidence>
<gene>
    <name evidence="2" type="ORF">D8845_06515</name>
</gene>